<reference evidence="1 2" key="1">
    <citation type="submission" date="2024-02" db="EMBL/GenBank/DDBJ databases">
        <title>De novo assembly and annotation of 12 fungi associated with fruit tree decline syndrome in Ontario, Canada.</title>
        <authorList>
            <person name="Sulman M."/>
            <person name="Ellouze W."/>
            <person name="Ilyukhin E."/>
        </authorList>
    </citation>
    <scope>NUCLEOTIDE SEQUENCE [LARGE SCALE GENOMIC DNA]</scope>
    <source>
        <strain evidence="1 2">M42-189</strain>
    </source>
</reference>
<dbReference type="Proteomes" id="UP001521785">
    <property type="component" value="Unassembled WGS sequence"/>
</dbReference>
<evidence type="ECO:0000313" key="1">
    <source>
        <dbReference type="EMBL" id="KAL1612860.1"/>
    </source>
</evidence>
<evidence type="ECO:0008006" key="3">
    <source>
        <dbReference type="Google" id="ProtNLM"/>
    </source>
</evidence>
<dbReference type="EMBL" id="JAKJXO020000001">
    <property type="protein sequence ID" value="KAL1612860.1"/>
    <property type="molecule type" value="Genomic_DNA"/>
</dbReference>
<comment type="caution">
    <text evidence="1">The sequence shown here is derived from an EMBL/GenBank/DDBJ whole genome shotgun (WGS) entry which is preliminary data.</text>
</comment>
<accession>A0ABR3S853</accession>
<gene>
    <name evidence="1" type="ORF">SLS60_001090</name>
</gene>
<keyword evidence="2" id="KW-1185">Reference proteome</keyword>
<name>A0ABR3S853_9PLEO</name>
<sequence>MALLSLSNELLANCFLYSSYSKSDIQNLRLVSKRVNANASPFLVTKAHVSFNRNSIRDLETLSNHSVFSKSIKCVRIDVSYYDKLLADSCHRFVEHNASELNYTLDLLSRATHRWYDKEGNVKDEYRGDKEIFAKAYRVNKEWHRTAVAMAATEDNIKFDATEAQKLLIAAYEDYKELYSEQQAVLASGQGVERVSQALNKMTGLEEIVIEDLMFNQPRRNGRSWVERFHIERLIESCLTKSRWKGSFMTAMETQPPVQIVTDLFAALAESSVRPASFSISITPPTDLRCVSFTTKQLETVRTVLAQAKELCLAVSSWDRRGSLAENNDRPKEELTGLCAFTRAFFSSTRLQKLQLSLGNYPCFYEIPKISLFDLLPMPLLTKDIFHIELQSAPLKMNELRALIDTMKDRIRSLALTKPYLLEGNWSDAIGMLRDLRKLESIDFKYPYGGEYGDRRNGPGIEHDLIESYILGKSNENPLRRQGLAE</sequence>
<organism evidence="1 2">
    <name type="scientific">Paraconiothyrium brasiliense</name>
    <dbReference type="NCBI Taxonomy" id="300254"/>
    <lineage>
        <taxon>Eukaryota</taxon>
        <taxon>Fungi</taxon>
        <taxon>Dikarya</taxon>
        <taxon>Ascomycota</taxon>
        <taxon>Pezizomycotina</taxon>
        <taxon>Dothideomycetes</taxon>
        <taxon>Pleosporomycetidae</taxon>
        <taxon>Pleosporales</taxon>
        <taxon>Massarineae</taxon>
        <taxon>Didymosphaeriaceae</taxon>
        <taxon>Paraconiothyrium</taxon>
    </lineage>
</organism>
<protein>
    <recommendedName>
        <fullName evidence="3">F-box domain-containing protein</fullName>
    </recommendedName>
</protein>
<proteinExistence type="predicted"/>
<evidence type="ECO:0000313" key="2">
    <source>
        <dbReference type="Proteomes" id="UP001521785"/>
    </source>
</evidence>